<dbReference type="InterPro" id="IPR050114">
    <property type="entry name" value="UPF0173_UPF0282_UlaG_hydrolase"/>
</dbReference>
<sequence length="226" mass="24672">MALKITFLGHSGFLLDDGKHTLAIDPFLTGNESAKHKPSDIRCNTIALTHGHEDHFGDTLAIAKANHAEVIASHEICNYVNGQGIEKINPGNIGGRIDTDFGYIAFTQAYHSSSHNGQYMGMPAGLIIHMGGVTFYHCGDTGLFSDMRLIADIYQPDLAAIPVGDRFTMGPELAARAAEMIRPRVAIPVHYKTFPLLRQSIDGFDPPGVEVKELAPGEIWEYEPTE</sequence>
<name>A0ABV4U6I1_9BACT</name>
<dbReference type="PANTHER" id="PTHR43546:SF3">
    <property type="entry name" value="UPF0173 METAL-DEPENDENT HYDROLASE MJ1163"/>
    <property type="match status" value="1"/>
</dbReference>
<keyword evidence="5" id="KW-1185">Reference proteome</keyword>
<dbReference type="EMBL" id="JBGUBD010000007">
    <property type="protein sequence ID" value="MFA9479206.1"/>
    <property type="molecule type" value="Genomic_DNA"/>
</dbReference>
<dbReference type="InterPro" id="IPR001279">
    <property type="entry name" value="Metallo-B-lactamas"/>
</dbReference>
<comment type="caution">
    <text evidence="4">The sequence shown here is derived from an EMBL/GenBank/DDBJ whole genome shotgun (WGS) entry which is preliminary data.</text>
</comment>
<evidence type="ECO:0000313" key="4">
    <source>
        <dbReference type="EMBL" id="MFA9479206.1"/>
    </source>
</evidence>
<dbReference type="Gene3D" id="3.60.15.10">
    <property type="entry name" value="Ribonuclease Z/Hydroxyacylglutathione hydrolase-like"/>
    <property type="match status" value="1"/>
</dbReference>
<dbReference type="InterPro" id="IPR022877">
    <property type="entry name" value="UPF0173"/>
</dbReference>
<feature type="domain" description="Metallo-beta-lactamase" evidence="3">
    <location>
        <begin position="9"/>
        <end position="190"/>
    </location>
</feature>
<dbReference type="PANTHER" id="PTHR43546">
    <property type="entry name" value="UPF0173 METAL-DEPENDENT HYDROLASE MJ1163-RELATED"/>
    <property type="match status" value="1"/>
</dbReference>
<protein>
    <recommendedName>
        <fullName evidence="2">UPF0173 metal-dependent hydrolase ACERK3_13015</fullName>
    </recommendedName>
</protein>
<evidence type="ECO:0000313" key="5">
    <source>
        <dbReference type="Proteomes" id="UP001575105"/>
    </source>
</evidence>
<evidence type="ECO:0000256" key="1">
    <source>
        <dbReference type="ARBA" id="ARBA00022801"/>
    </source>
</evidence>
<evidence type="ECO:0000259" key="3">
    <source>
        <dbReference type="SMART" id="SM00849"/>
    </source>
</evidence>
<organism evidence="4 5">
    <name type="scientific">Natronomicrosphaera hydrolytica</name>
    <dbReference type="NCBI Taxonomy" id="3242702"/>
    <lineage>
        <taxon>Bacteria</taxon>
        <taxon>Pseudomonadati</taxon>
        <taxon>Planctomycetota</taxon>
        <taxon>Phycisphaerae</taxon>
        <taxon>Phycisphaerales</taxon>
        <taxon>Phycisphaeraceae</taxon>
        <taxon>Natronomicrosphaera</taxon>
    </lineage>
</organism>
<dbReference type="SMART" id="SM00849">
    <property type="entry name" value="Lactamase_B"/>
    <property type="match status" value="1"/>
</dbReference>
<proteinExistence type="inferred from homology"/>
<keyword evidence="1 2" id="KW-0378">Hydrolase</keyword>
<dbReference type="Proteomes" id="UP001575105">
    <property type="component" value="Unassembled WGS sequence"/>
</dbReference>
<dbReference type="InterPro" id="IPR036866">
    <property type="entry name" value="RibonucZ/Hydroxyglut_hydro"/>
</dbReference>
<dbReference type="CDD" id="cd06262">
    <property type="entry name" value="metallo-hydrolase-like_MBL-fold"/>
    <property type="match status" value="1"/>
</dbReference>
<dbReference type="SUPFAM" id="SSF56281">
    <property type="entry name" value="Metallo-hydrolase/oxidoreductase"/>
    <property type="match status" value="1"/>
</dbReference>
<gene>
    <name evidence="4" type="ORF">ACERK3_13015</name>
</gene>
<dbReference type="RefSeq" id="WP_425346133.1">
    <property type="nucleotide sequence ID" value="NZ_JBGUBD010000007.1"/>
</dbReference>
<dbReference type="GO" id="GO:0016787">
    <property type="term" value="F:hydrolase activity"/>
    <property type="evidence" value="ECO:0007669"/>
    <property type="project" value="UniProtKB-KW"/>
</dbReference>
<accession>A0ABV4U6I1</accession>
<reference evidence="4 5" key="1">
    <citation type="submission" date="2024-08" db="EMBL/GenBank/DDBJ databases">
        <title>Whole-genome sequencing of halo(alkali)philic microorganisms from hypersaline lakes.</title>
        <authorList>
            <person name="Sorokin D.Y."/>
            <person name="Merkel A.Y."/>
            <person name="Messina E."/>
            <person name="Yakimov M."/>
        </authorList>
    </citation>
    <scope>NUCLEOTIDE SEQUENCE [LARGE SCALE GENOMIC DNA]</scope>
    <source>
        <strain evidence="4 5">AB-hyl4</strain>
    </source>
</reference>
<dbReference type="HAMAP" id="MF_00457">
    <property type="entry name" value="UPF0173"/>
    <property type="match status" value="1"/>
</dbReference>
<evidence type="ECO:0000256" key="2">
    <source>
        <dbReference type="HAMAP-Rule" id="MF_00457"/>
    </source>
</evidence>
<dbReference type="NCBIfam" id="NF001911">
    <property type="entry name" value="PRK00685.1"/>
    <property type="match status" value="1"/>
</dbReference>
<comment type="similarity">
    <text evidence="2">Belongs to the UPF0173 family.</text>
</comment>
<dbReference type="Pfam" id="PF13483">
    <property type="entry name" value="Lactamase_B_3"/>
    <property type="match status" value="1"/>
</dbReference>